<dbReference type="EMBL" id="VRMN01000001">
    <property type="protein sequence ID" value="KAA8499126.1"/>
    <property type="molecule type" value="Genomic_DNA"/>
</dbReference>
<comment type="caution">
    <text evidence="7">The sequence shown here is derived from an EMBL/GenBank/DDBJ whole genome shotgun (WGS) entry which is preliminary data.</text>
</comment>
<dbReference type="AlphaFoldDB" id="A0A5J4Z619"/>
<dbReference type="InterPro" id="IPR001926">
    <property type="entry name" value="TrpB-like_PALP"/>
</dbReference>
<evidence type="ECO:0000256" key="2">
    <source>
        <dbReference type="ARBA" id="ARBA00008639"/>
    </source>
</evidence>
<dbReference type="PANTHER" id="PTHR43780">
    <property type="entry name" value="1-AMINOCYCLOPROPANE-1-CARBOXYLATE DEAMINASE-RELATED"/>
    <property type="match status" value="1"/>
</dbReference>
<accession>A0A5J4Z619</accession>
<feature type="modified residue" description="N6-(pyridoxal phosphate)lysine" evidence="5">
    <location>
        <position position="97"/>
    </location>
</feature>
<comment type="similarity">
    <text evidence="2">Belongs to the ACC deaminase/D-cysteine desulfhydrase family.</text>
</comment>
<dbReference type="PIRSF" id="PIRSF006278">
    <property type="entry name" value="ACCD_DCysDesulf"/>
    <property type="match status" value="1"/>
</dbReference>
<dbReference type="PANTHER" id="PTHR43780:SF2">
    <property type="entry name" value="1-AMINOCYCLOPROPANE-1-CARBOXYLATE DEAMINASE-RELATED"/>
    <property type="match status" value="1"/>
</dbReference>
<dbReference type="OrthoDB" id="10266364at2759"/>
<dbReference type="Proteomes" id="UP000324585">
    <property type="component" value="Unassembled WGS sequence"/>
</dbReference>
<evidence type="ECO:0000256" key="1">
    <source>
        <dbReference type="ARBA" id="ARBA00001933"/>
    </source>
</evidence>
<evidence type="ECO:0000313" key="8">
    <source>
        <dbReference type="Proteomes" id="UP000324585"/>
    </source>
</evidence>
<evidence type="ECO:0000256" key="4">
    <source>
        <dbReference type="PIRSR" id="PIRSR006278-1"/>
    </source>
</evidence>
<dbReference type="GO" id="GO:0019148">
    <property type="term" value="F:D-cysteine desulfhydrase activity"/>
    <property type="evidence" value="ECO:0007669"/>
    <property type="project" value="TreeGrafter"/>
</dbReference>
<feature type="domain" description="Tryptophan synthase beta chain-like PALP" evidence="6">
    <location>
        <begin position="79"/>
        <end position="367"/>
    </location>
</feature>
<reference evidence="8" key="1">
    <citation type="journal article" date="2019" name="Nat. Commun.">
        <title>Expansion of phycobilisome linker gene families in mesophilic red algae.</title>
        <authorList>
            <person name="Lee J."/>
            <person name="Kim D."/>
            <person name="Bhattacharya D."/>
            <person name="Yoon H.S."/>
        </authorList>
    </citation>
    <scope>NUCLEOTIDE SEQUENCE [LARGE SCALE GENOMIC DNA]</scope>
    <source>
        <strain evidence="8">CCMP 1328</strain>
    </source>
</reference>
<dbReference type="SUPFAM" id="SSF53686">
    <property type="entry name" value="Tryptophan synthase beta subunit-like PLP-dependent enzymes"/>
    <property type="match status" value="1"/>
</dbReference>
<dbReference type="OMA" id="ERYHAGT"/>
<dbReference type="InterPro" id="IPR027278">
    <property type="entry name" value="ACCD_DCysDesulf"/>
</dbReference>
<feature type="active site" description="Nucleophile" evidence="4">
    <location>
        <position position="124"/>
    </location>
</feature>
<proteinExistence type="inferred from homology"/>
<dbReference type="FunFam" id="3.40.50.1100:FF:000042">
    <property type="entry name" value="Bifunctional D-cysteine desulfhydrase/1-aminocyclopropane-1-carboxylate deaminase mitochondrial"/>
    <property type="match status" value="1"/>
</dbReference>
<name>A0A5J4Z619_PORPP</name>
<dbReference type="InterPro" id="IPR036052">
    <property type="entry name" value="TrpB-like_PALP_sf"/>
</dbReference>
<keyword evidence="8" id="KW-1185">Reference proteome</keyword>
<gene>
    <name evidence="7" type="ORF">FVE85_6711</name>
</gene>
<protein>
    <submittedName>
        <fullName evidence="7">Putative D-cysteine desulfhydrase 1, mitochondrial</fullName>
    </submittedName>
</protein>
<evidence type="ECO:0000259" key="6">
    <source>
        <dbReference type="Pfam" id="PF00291"/>
    </source>
</evidence>
<dbReference type="Gene3D" id="3.40.50.1100">
    <property type="match status" value="2"/>
</dbReference>
<dbReference type="Pfam" id="PF00291">
    <property type="entry name" value="PALP"/>
    <property type="match status" value="1"/>
</dbReference>
<sequence>MFKSPQEKTISQKFCCSSSVMSGVQIEEFRAPEWVKPYISHASIPAFRVRLAQLPTPVQRFALPQEWIDHDPAASTGKFDVFVKRDDMTGSTLSGNKVRKLEFLLADAMHQRCDVIISAGGIQSNHARTTAVAARELGMEPHMFLRLKTPDQPHTAGSHGNMFLHKMVGTHVHLVPPLPYLTGLLPKMEALKEKLSETRGLASYIIPIGGSNSLGVWGYLMAWDELLHVDNVYERFDDIVLAVGSGGTASGLAIGNYLTGGKVKVHAVSVCDNAEYFHEHCNEMLRDLGLGDRTCSEEILDILDDYKGRGYALNTDEELKFCLQIAQATGVPVDPVYTLKAVLGMTTEMRNNPARFQGRRVLFIHTGGIFGLFDMRMVDHLDHAVVQTWHDERDEAKQ</sequence>
<evidence type="ECO:0000313" key="7">
    <source>
        <dbReference type="EMBL" id="KAA8499126.1"/>
    </source>
</evidence>
<evidence type="ECO:0000256" key="3">
    <source>
        <dbReference type="ARBA" id="ARBA00022898"/>
    </source>
</evidence>
<evidence type="ECO:0000256" key="5">
    <source>
        <dbReference type="PIRSR" id="PIRSR006278-2"/>
    </source>
</evidence>
<organism evidence="7 8">
    <name type="scientific">Porphyridium purpureum</name>
    <name type="common">Red alga</name>
    <name type="synonym">Porphyridium cruentum</name>
    <dbReference type="NCBI Taxonomy" id="35688"/>
    <lineage>
        <taxon>Eukaryota</taxon>
        <taxon>Rhodophyta</taxon>
        <taxon>Bangiophyceae</taxon>
        <taxon>Porphyridiales</taxon>
        <taxon>Porphyridiaceae</taxon>
        <taxon>Porphyridium</taxon>
    </lineage>
</organism>
<keyword evidence="3 5" id="KW-0663">Pyridoxal phosphate</keyword>
<comment type="cofactor">
    <cofactor evidence="1">
        <name>pyridoxal 5'-phosphate</name>
        <dbReference type="ChEBI" id="CHEBI:597326"/>
    </cofactor>
</comment>